<evidence type="ECO:0000256" key="3">
    <source>
        <dbReference type="ARBA" id="ARBA00012328"/>
    </source>
</evidence>
<dbReference type="Gene3D" id="3.40.1280.10">
    <property type="match status" value="1"/>
</dbReference>
<proteinExistence type="inferred from homology"/>
<sequence>MTRIYTPQPLSITAPVVLDGNAARHLIQVLRLTTDDAVVLFNGDGYEYSGHIVTAARHAVTITLIHRSELEPPSPLNIALGLGITKSERMDYSLQKSVELGASAFVPLFTARSVIKLDAQRLKKRQQHWWGIIIAACEQSGRRRIPTLATAVPLATWLTEQYEMSLLLDPRTTLGCDALTPPPSGCIRILIGPEGGLTPAERMSAHEAGFQSIRLGPRILRTETAPLAALAALQILWGDLRNGY</sequence>
<dbReference type="InterPro" id="IPR006700">
    <property type="entry name" value="RsmE"/>
</dbReference>
<keyword evidence="8 12" id="KW-0808">Transferase</keyword>
<dbReference type="GO" id="GO:0070042">
    <property type="term" value="F:rRNA (uridine-N3-)-methyltransferase activity"/>
    <property type="evidence" value="ECO:0007669"/>
    <property type="project" value="TreeGrafter"/>
</dbReference>
<organism evidence="15 16">
    <name type="scientific">Thiospirillum jenense</name>
    <dbReference type="NCBI Taxonomy" id="1653858"/>
    <lineage>
        <taxon>Bacteria</taxon>
        <taxon>Pseudomonadati</taxon>
        <taxon>Pseudomonadota</taxon>
        <taxon>Gammaproteobacteria</taxon>
        <taxon>Chromatiales</taxon>
        <taxon>Chromatiaceae</taxon>
        <taxon>Thiospirillum</taxon>
    </lineage>
</organism>
<evidence type="ECO:0000313" key="15">
    <source>
        <dbReference type="EMBL" id="MBB1124994.1"/>
    </source>
</evidence>
<comment type="subcellular location">
    <subcellularLocation>
        <location evidence="1 12">Cytoplasm</location>
    </subcellularLocation>
</comment>
<evidence type="ECO:0000256" key="6">
    <source>
        <dbReference type="ARBA" id="ARBA00022552"/>
    </source>
</evidence>
<evidence type="ECO:0000259" key="13">
    <source>
        <dbReference type="Pfam" id="PF04452"/>
    </source>
</evidence>
<dbReference type="GO" id="GO:0070475">
    <property type="term" value="P:rRNA base methylation"/>
    <property type="evidence" value="ECO:0007669"/>
    <property type="project" value="TreeGrafter"/>
</dbReference>
<evidence type="ECO:0000256" key="10">
    <source>
        <dbReference type="ARBA" id="ARBA00025699"/>
    </source>
</evidence>
<evidence type="ECO:0000259" key="14">
    <source>
        <dbReference type="Pfam" id="PF20260"/>
    </source>
</evidence>
<dbReference type="NCBIfam" id="TIGR00046">
    <property type="entry name" value="RsmE family RNA methyltransferase"/>
    <property type="match status" value="1"/>
</dbReference>
<dbReference type="EMBL" id="JABVCQ010000003">
    <property type="protein sequence ID" value="MBB1124994.1"/>
    <property type="molecule type" value="Genomic_DNA"/>
</dbReference>
<dbReference type="NCBIfam" id="NF008692">
    <property type="entry name" value="PRK11713.1-5"/>
    <property type="match status" value="1"/>
</dbReference>
<comment type="function">
    <text evidence="10 12">Specifically methylates the N3 position of the uracil ring of uridine 1498 (m3U1498) in 16S rRNA. Acts on the fully assembled 30S ribosomal subunit.</text>
</comment>
<dbReference type="RefSeq" id="WP_182582104.1">
    <property type="nucleotide sequence ID" value="NZ_JABVCQ010000003.1"/>
</dbReference>
<dbReference type="InterPro" id="IPR029026">
    <property type="entry name" value="tRNA_m1G_MTases_N"/>
</dbReference>
<keyword evidence="5 12" id="KW-0963">Cytoplasm</keyword>
<evidence type="ECO:0000256" key="7">
    <source>
        <dbReference type="ARBA" id="ARBA00022603"/>
    </source>
</evidence>
<dbReference type="Pfam" id="PF04452">
    <property type="entry name" value="Methyltrans_RNA"/>
    <property type="match status" value="1"/>
</dbReference>
<dbReference type="SUPFAM" id="SSF88697">
    <property type="entry name" value="PUA domain-like"/>
    <property type="match status" value="1"/>
</dbReference>
<dbReference type="PIRSF" id="PIRSF015601">
    <property type="entry name" value="MTase_slr0722"/>
    <property type="match status" value="1"/>
</dbReference>
<dbReference type="Proteomes" id="UP000548632">
    <property type="component" value="Unassembled WGS sequence"/>
</dbReference>
<dbReference type="Gene3D" id="2.40.240.20">
    <property type="entry name" value="Hypothetical PUA domain-like, domain 1"/>
    <property type="match status" value="1"/>
</dbReference>
<evidence type="ECO:0000256" key="1">
    <source>
        <dbReference type="ARBA" id="ARBA00004496"/>
    </source>
</evidence>
<evidence type="ECO:0000256" key="9">
    <source>
        <dbReference type="ARBA" id="ARBA00022691"/>
    </source>
</evidence>
<dbReference type="GO" id="GO:0005737">
    <property type="term" value="C:cytoplasm"/>
    <property type="evidence" value="ECO:0007669"/>
    <property type="project" value="UniProtKB-SubCell"/>
</dbReference>
<gene>
    <name evidence="15" type="ORF">HUK38_01960</name>
</gene>
<evidence type="ECO:0000256" key="11">
    <source>
        <dbReference type="ARBA" id="ARBA00047944"/>
    </source>
</evidence>
<evidence type="ECO:0000256" key="8">
    <source>
        <dbReference type="ARBA" id="ARBA00022679"/>
    </source>
</evidence>
<feature type="domain" description="Ribosomal RNA small subunit methyltransferase E PUA-like" evidence="14">
    <location>
        <begin position="18"/>
        <end position="64"/>
    </location>
</feature>
<evidence type="ECO:0000256" key="2">
    <source>
        <dbReference type="ARBA" id="ARBA00005528"/>
    </source>
</evidence>
<evidence type="ECO:0000256" key="12">
    <source>
        <dbReference type="PIRNR" id="PIRNR015601"/>
    </source>
</evidence>
<keyword evidence="6 12" id="KW-0698">rRNA processing</keyword>
<dbReference type="EC" id="2.1.1.193" evidence="3 12"/>
<dbReference type="SUPFAM" id="SSF75217">
    <property type="entry name" value="alpha/beta knot"/>
    <property type="match status" value="1"/>
</dbReference>
<accession>A0A839H6K5</accession>
<keyword evidence="16" id="KW-1185">Reference proteome</keyword>
<feature type="domain" description="Ribosomal RNA small subunit methyltransferase E methyltransferase" evidence="13">
    <location>
        <begin position="73"/>
        <end position="234"/>
    </location>
</feature>
<dbReference type="InterPro" id="IPR046887">
    <property type="entry name" value="RsmE_PUA-like"/>
</dbReference>
<comment type="caution">
    <text evidence="15">The sequence shown here is derived from an EMBL/GenBank/DDBJ whole genome shotgun (WGS) entry which is preliminary data.</text>
</comment>
<dbReference type="Pfam" id="PF20260">
    <property type="entry name" value="PUA_4"/>
    <property type="match status" value="1"/>
</dbReference>
<dbReference type="InterPro" id="IPR029028">
    <property type="entry name" value="Alpha/beta_knot_MTases"/>
</dbReference>
<keyword evidence="7 12" id="KW-0489">Methyltransferase</keyword>
<dbReference type="InterPro" id="IPR046886">
    <property type="entry name" value="RsmE_MTase_dom"/>
</dbReference>
<dbReference type="InterPro" id="IPR015947">
    <property type="entry name" value="PUA-like_sf"/>
</dbReference>
<evidence type="ECO:0000313" key="16">
    <source>
        <dbReference type="Proteomes" id="UP000548632"/>
    </source>
</evidence>
<comment type="catalytic activity">
    <reaction evidence="11 12">
        <text>uridine(1498) in 16S rRNA + S-adenosyl-L-methionine = N(3)-methyluridine(1498) in 16S rRNA + S-adenosyl-L-homocysteine + H(+)</text>
        <dbReference type="Rhea" id="RHEA:42920"/>
        <dbReference type="Rhea" id="RHEA-COMP:10283"/>
        <dbReference type="Rhea" id="RHEA-COMP:10284"/>
        <dbReference type="ChEBI" id="CHEBI:15378"/>
        <dbReference type="ChEBI" id="CHEBI:57856"/>
        <dbReference type="ChEBI" id="CHEBI:59789"/>
        <dbReference type="ChEBI" id="CHEBI:65315"/>
        <dbReference type="ChEBI" id="CHEBI:74502"/>
        <dbReference type="EC" id="2.1.1.193"/>
    </reaction>
</comment>
<evidence type="ECO:0000256" key="4">
    <source>
        <dbReference type="ARBA" id="ARBA00013673"/>
    </source>
</evidence>
<reference evidence="15 16" key="1">
    <citation type="journal article" date="2020" name="Arch. Microbiol.">
        <title>The genome sequence of the giant phototrophic gammaproteobacterium Thiospirillum jenense gives insight into its physiological properties and phylogenetic relationships.</title>
        <authorList>
            <person name="Imhoff J.F."/>
            <person name="Meyer T.E."/>
            <person name="Kyndt J.A."/>
        </authorList>
    </citation>
    <scope>NUCLEOTIDE SEQUENCE [LARGE SCALE GENOMIC DNA]</scope>
    <source>
        <strain evidence="15 16">DSM 216</strain>
    </source>
</reference>
<name>A0A839H6K5_9GAMM</name>
<evidence type="ECO:0000256" key="5">
    <source>
        <dbReference type="ARBA" id="ARBA00022490"/>
    </source>
</evidence>
<comment type="similarity">
    <text evidence="2 12">Belongs to the RNA methyltransferase RsmE family.</text>
</comment>
<dbReference type="CDD" id="cd18084">
    <property type="entry name" value="RsmE-like"/>
    <property type="match status" value="1"/>
</dbReference>
<protein>
    <recommendedName>
        <fullName evidence="4 12">Ribosomal RNA small subunit methyltransferase E</fullName>
        <ecNumber evidence="3 12">2.1.1.193</ecNumber>
    </recommendedName>
</protein>
<keyword evidence="9 12" id="KW-0949">S-adenosyl-L-methionine</keyword>
<dbReference type="AlphaFoldDB" id="A0A839H6K5"/>
<dbReference type="PANTHER" id="PTHR30027">
    <property type="entry name" value="RIBOSOMAL RNA SMALL SUBUNIT METHYLTRANSFERASE E"/>
    <property type="match status" value="1"/>
</dbReference>
<dbReference type="PANTHER" id="PTHR30027:SF3">
    <property type="entry name" value="16S RRNA (URACIL(1498)-N(3))-METHYLTRANSFERASE"/>
    <property type="match status" value="1"/>
</dbReference>